<dbReference type="PROSITE" id="PS00211">
    <property type="entry name" value="ABC_TRANSPORTER_1"/>
    <property type="match status" value="1"/>
</dbReference>
<keyword evidence="1" id="KW-0547">Nucleotide-binding</keyword>
<dbReference type="RefSeq" id="WP_128786606.1">
    <property type="nucleotide sequence ID" value="NZ_JAKJSG010000028.1"/>
</dbReference>
<evidence type="ECO:0000313" key="4">
    <source>
        <dbReference type="EMBL" id="RWX52798.1"/>
    </source>
</evidence>
<sequence>MTQAVRSVLAISDLGSGLERSERDYLTLTIRQGEHLAISGPSGCGKTSLLQVLAGLRPAVSGSFFWQGRPVDAESLSWWRQQFCYLPQQAVMGAEDIGEVLRIPWRLKAMTSTVPDNKQCQSVLEKLALPHPLSQPVAQLSGGEKQRLAIARAILMARPLWLLDEPTSALDPDSRDKVIALLSEQPLTMVSVSHDPVWLQACQYQHLMEANHG</sequence>
<dbReference type="EMBL" id="RJLM01000028">
    <property type="protein sequence ID" value="RWX52798.1"/>
    <property type="molecule type" value="Genomic_DNA"/>
</dbReference>
<gene>
    <name evidence="4" type="ORF">EDI28_25335</name>
</gene>
<dbReference type="InterPro" id="IPR017871">
    <property type="entry name" value="ABC_transporter-like_CS"/>
</dbReference>
<protein>
    <submittedName>
        <fullName evidence="4">ATP-binding cassette domain-containing protein</fullName>
    </submittedName>
</protein>
<evidence type="ECO:0000256" key="2">
    <source>
        <dbReference type="ARBA" id="ARBA00022840"/>
    </source>
</evidence>
<proteinExistence type="predicted"/>
<dbReference type="PROSITE" id="PS50893">
    <property type="entry name" value="ABC_TRANSPORTER_2"/>
    <property type="match status" value="1"/>
</dbReference>
<dbReference type="Gene3D" id="3.40.50.300">
    <property type="entry name" value="P-loop containing nucleotide triphosphate hydrolases"/>
    <property type="match status" value="1"/>
</dbReference>
<organism evidence="4 5">
    <name type="scientific">Photobacterium chitinilyticum</name>
    <dbReference type="NCBI Taxonomy" id="2485123"/>
    <lineage>
        <taxon>Bacteria</taxon>
        <taxon>Pseudomonadati</taxon>
        <taxon>Pseudomonadota</taxon>
        <taxon>Gammaproteobacteria</taxon>
        <taxon>Vibrionales</taxon>
        <taxon>Vibrionaceae</taxon>
        <taxon>Photobacterium</taxon>
    </lineage>
</organism>
<dbReference type="Proteomes" id="UP000287563">
    <property type="component" value="Unassembled WGS sequence"/>
</dbReference>
<dbReference type="OrthoDB" id="4408248at2"/>
<dbReference type="InterPro" id="IPR015854">
    <property type="entry name" value="ABC_transpr_LolD-like"/>
</dbReference>
<evidence type="ECO:0000259" key="3">
    <source>
        <dbReference type="PROSITE" id="PS50893"/>
    </source>
</evidence>
<keyword evidence="5" id="KW-1185">Reference proteome</keyword>
<dbReference type="GO" id="GO:0005886">
    <property type="term" value="C:plasma membrane"/>
    <property type="evidence" value="ECO:0007669"/>
    <property type="project" value="TreeGrafter"/>
</dbReference>
<dbReference type="InterPro" id="IPR003439">
    <property type="entry name" value="ABC_transporter-like_ATP-bd"/>
</dbReference>
<dbReference type="AlphaFoldDB" id="A0A444JI99"/>
<dbReference type="SMART" id="SM00382">
    <property type="entry name" value="AAA"/>
    <property type="match status" value="1"/>
</dbReference>
<comment type="caution">
    <text evidence="4">The sequence shown here is derived from an EMBL/GenBank/DDBJ whole genome shotgun (WGS) entry which is preliminary data.</text>
</comment>
<dbReference type="SUPFAM" id="SSF52540">
    <property type="entry name" value="P-loop containing nucleoside triphosphate hydrolases"/>
    <property type="match status" value="1"/>
</dbReference>
<evidence type="ECO:0000256" key="1">
    <source>
        <dbReference type="ARBA" id="ARBA00022741"/>
    </source>
</evidence>
<reference evidence="4 5" key="1">
    <citation type="submission" date="2018-11" db="EMBL/GenBank/DDBJ databases">
        <title>Photobacterium sp. BEI247 sp. nov., a marine bacterium isolated from Yongle Blue Hole in the South China Sea.</title>
        <authorList>
            <person name="Wang X."/>
        </authorList>
    </citation>
    <scope>NUCLEOTIDE SEQUENCE [LARGE SCALE GENOMIC DNA]</scope>
    <source>
        <strain evidence="5">BEI247</strain>
    </source>
</reference>
<dbReference type="InterPro" id="IPR027417">
    <property type="entry name" value="P-loop_NTPase"/>
</dbReference>
<dbReference type="GO" id="GO:0005524">
    <property type="term" value="F:ATP binding"/>
    <property type="evidence" value="ECO:0007669"/>
    <property type="project" value="UniProtKB-KW"/>
</dbReference>
<feature type="domain" description="ABC transporter" evidence="3">
    <location>
        <begin position="5"/>
        <end position="210"/>
    </location>
</feature>
<dbReference type="PANTHER" id="PTHR24220:SF690">
    <property type="entry name" value="ABC TRANSPORTER, ATP-BINDING PROTEIN"/>
    <property type="match status" value="1"/>
</dbReference>
<dbReference type="GO" id="GO:0022857">
    <property type="term" value="F:transmembrane transporter activity"/>
    <property type="evidence" value="ECO:0007669"/>
    <property type="project" value="TreeGrafter"/>
</dbReference>
<dbReference type="InterPro" id="IPR003593">
    <property type="entry name" value="AAA+_ATPase"/>
</dbReference>
<evidence type="ECO:0000313" key="5">
    <source>
        <dbReference type="Proteomes" id="UP000287563"/>
    </source>
</evidence>
<dbReference type="Pfam" id="PF00005">
    <property type="entry name" value="ABC_tran"/>
    <property type="match status" value="1"/>
</dbReference>
<keyword evidence="2 4" id="KW-0067">ATP-binding</keyword>
<name>A0A444JI99_9GAMM</name>
<dbReference type="GO" id="GO:0016887">
    <property type="term" value="F:ATP hydrolysis activity"/>
    <property type="evidence" value="ECO:0007669"/>
    <property type="project" value="InterPro"/>
</dbReference>
<dbReference type="PANTHER" id="PTHR24220">
    <property type="entry name" value="IMPORT ATP-BINDING PROTEIN"/>
    <property type="match status" value="1"/>
</dbReference>
<accession>A0A444JI99</accession>